<keyword evidence="1 2" id="KW-0694">RNA-binding</keyword>
<proteinExistence type="predicted"/>
<protein>
    <recommendedName>
        <fullName evidence="4">RRM domain-containing protein</fullName>
    </recommendedName>
</protein>
<feature type="domain" description="RRM" evidence="4">
    <location>
        <begin position="118"/>
        <end position="208"/>
    </location>
</feature>
<dbReference type="Pfam" id="PF00076">
    <property type="entry name" value="RRM_1"/>
    <property type="match status" value="1"/>
</dbReference>
<dbReference type="InterPro" id="IPR000504">
    <property type="entry name" value="RRM_dom"/>
</dbReference>
<feature type="compositionally biased region" description="Basic and acidic residues" evidence="3">
    <location>
        <begin position="26"/>
        <end position="48"/>
    </location>
</feature>
<dbReference type="GO" id="GO:0003723">
    <property type="term" value="F:RNA binding"/>
    <property type="evidence" value="ECO:0007669"/>
    <property type="project" value="UniProtKB-UniRule"/>
</dbReference>
<dbReference type="InterPro" id="IPR035979">
    <property type="entry name" value="RBD_domain_sf"/>
</dbReference>
<accession>A0A7C8I193</accession>
<feature type="compositionally biased region" description="Basic and acidic residues" evidence="3">
    <location>
        <begin position="1"/>
        <end position="14"/>
    </location>
</feature>
<evidence type="ECO:0000256" key="2">
    <source>
        <dbReference type="PROSITE-ProRule" id="PRU00176"/>
    </source>
</evidence>
<evidence type="ECO:0000313" key="5">
    <source>
        <dbReference type="EMBL" id="KAF2865291.1"/>
    </source>
</evidence>
<sequence length="428" mass="47662">MSDTKDALSAEEARRAHKTAKRDKKEKREKSKSSKVEAVEQEAEDPKSATKKRKREALPDEIEIDVQLPEPASKKAARKAKKAKTTPTSSTTASGAEASAAKPALDDEDNKAGKRSEFGVWIGNLPWSATKDTLRNFIIDNADMKDSEITRLHMPAPTRPPPANWTTKPLNQGFAYVDFATELAMYSAIALTEQKLDRRPLLIKNARNFEGRPQKAKTEEETKNGKAAVEGKPPNKRIFVGNLAFDVTKDDLTTHFEQCGPVAMLHMATFEDTGKCKGYAWVTYEDIESATSAVKGFIFKDDGPRKDSDKAGSDSDSAPKKKSKKKKWLVNRLFGRDLRCEFAEDSTVRYQKRYGKDKEAEGVHPDRVSNFAGDKKDKRERPAFEKKPYQNSRGKVDPRTIKAGAAHMNAPRASHAIVESKGKKTTFA</sequence>
<feature type="domain" description="RRM" evidence="4">
    <location>
        <begin position="236"/>
        <end position="345"/>
    </location>
</feature>
<evidence type="ECO:0000256" key="1">
    <source>
        <dbReference type="ARBA" id="ARBA00022884"/>
    </source>
</evidence>
<evidence type="ECO:0000256" key="3">
    <source>
        <dbReference type="SAM" id="MobiDB-lite"/>
    </source>
</evidence>
<gene>
    <name evidence="5" type="ORF">BDV95DRAFT_507562</name>
</gene>
<feature type="compositionally biased region" description="Basic residues" evidence="3">
    <location>
        <begin position="15"/>
        <end position="25"/>
    </location>
</feature>
<organism evidence="5 6">
    <name type="scientific">Massariosphaeria phaeospora</name>
    <dbReference type="NCBI Taxonomy" id="100035"/>
    <lineage>
        <taxon>Eukaryota</taxon>
        <taxon>Fungi</taxon>
        <taxon>Dikarya</taxon>
        <taxon>Ascomycota</taxon>
        <taxon>Pezizomycotina</taxon>
        <taxon>Dothideomycetes</taxon>
        <taxon>Pleosporomycetidae</taxon>
        <taxon>Pleosporales</taxon>
        <taxon>Pleosporales incertae sedis</taxon>
        <taxon>Massariosphaeria</taxon>
    </lineage>
</organism>
<feature type="region of interest" description="Disordered" evidence="3">
    <location>
        <begin position="355"/>
        <end position="428"/>
    </location>
</feature>
<dbReference type="OrthoDB" id="1875751at2759"/>
<dbReference type="Gene3D" id="3.30.70.330">
    <property type="match status" value="2"/>
</dbReference>
<feature type="compositionally biased region" description="Basic and acidic residues" evidence="3">
    <location>
        <begin position="355"/>
        <end position="400"/>
    </location>
</feature>
<dbReference type="SMART" id="SM00360">
    <property type="entry name" value="RRM"/>
    <property type="match status" value="2"/>
</dbReference>
<name>A0A7C8I193_9PLEO</name>
<dbReference type="PANTHER" id="PTHR23236:SF95">
    <property type="entry name" value="NUCLEOLAR PROTEIN 13"/>
    <property type="match status" value="1"/>
</dbReference>
<feature type="compositionally biased region" description="Basic residues" evidence="3">
    <location>
        <begin position="75"/>
        <end position="84"/>
    </location>
</feature>
<keyword evidence="6" id="KW-1185">Reference proteome</keyword>
<feature type="region of interest" description="Disordered" evidence="3">
    <location>
        <begin position="212"/>
        <end position="233"/>
    </location>
</feature>
<dbReference type="GO" id="GO:0005730">
    <property type="term" value="C:nucleolus"/>
    <property type="evidence" value="ECO:0007669"/>
    <property type="project" value="TreeGrafter"/>
</dbReference>
<feature type="compositionally biased region" description="Basic and acidic residues" evidence="3">
    <location>
        <begin position="212"/>
        <end position="224"/>
    </location>
</feature>
<feature type="compositionally biased region" description="Low complexity" evidence="3">
    <location>
        <begin position="85"/>
        <end position="103"/>
    </location>
</feature>
<dbReference type="EMBL" id="JAADJZ010000035">
    <property type="protein sequence ID" value="KAF2865291.1"/>
    <property type="molecule type" value="Genomic_DNA"/>
</dbReference>
<dbReference type="SUPFAM" id="SSF54928">
    <property type="entry name" value="RNA-binding domain, RBD"/>
    <property type="match status" value="1"/>
</dbReference>
<dbReference type="InterPro" id="IPR012677">
    <property type="entry name" value="Nucleotide-bd_a/b_plait_sf"/>
</dbReference>
<dbReference type="PANTHER" id="PTHR23236">
    <property type="entry name" value="EUKARYOTIC TRANSLATION INITIATION FACTOR 4B/4H"/>
    <property type="match status" value="1"/>
</dbReference>
<dbReference type="Proteomes" id="UP000481861">
    <property type="component" value="Unassembled WGS sequence"/>
</dbReference>
<comment type="caution">
    <text evidence="5">The sequence shown here is derived from an EMBL/GenBank/DDBJ whole genome shotgun (WGS) entry which is preliminary data.</text>
</comment>
<feature type="compositionally biased region" description="Basic and acidic residues" evidence="3">
    <location>
        <begin position="299"/>
        <end position="319"/>
    </location>
</feature>
<feature type="region of interest" description="Disordered" evidence="3">
    <location>
        <begin position="299"/>
        <end position="323"/>
    </location>
</feature>
<feature type="region of interest" description="Disordered" evidence="3">
    <location>
        <begin position="1"/>
        <end position="112"/>
    </location>
</feature>
<dbReference type="PROSITE" id="PS50102">
    <property type="entry name" value="RRM"/>
    <property type="match status" value="2"/>
</dbReference>
<reference evidence="5 6" key="1">
    <citation type="submission" date="2020-01" db="EMBL/GenBank/DDBJ databases">
        <authorList>
            <consortium name="DOE Joint Genome Institute"/>
            <person name="Haridas S."/>
            <person name="Albert R."/>
            <person name="Binder M."/>
            <person name="Bloem J."/>
            <person name="Labutti K."/>
            <person name="Salamov A."/>
            <person name="Andreopoulos B."/>
            <person name="Baker S.E."/>
            <person name="Barry K."/>
            <person name="Bills G."/>
            <person name="Bluhm B.H."/>
            <person name="Cannon C."/>
            <person name="Castanera R."/>
            <person name="Culley D.E."/>
            <person name="Daum C."/>
            <person name="Ezra D."/>
            <person name="Gonzalez J.B."/>
            <person name="Henrissat B."/>
            <person name="Kuo A."/>
            <person name="Liang C."/>
            <person name="Lipzen A."/>
            <person name="Lutzoni F."/>
            <person name="Magnuson J."/>
            <person name="Mondo S."/>
            <person name="Nolan M."/>
            <person name="Ohm R."/>
            <person name="Pangilinan J."/>
            <person name="Park H.-J.H."/>
            <person name="Ramirez L."/>
            <person name="Alfaro M."/>
            <person name="Sun H."/>
            <person name="Tritt A."/>
            <person name="Yoshinaga Y."/>
            <person name="Zwiers L.-H.L."/>
            <person name="Turgeon B.G."/>
            <person name="Goodwin S.B."/>
            <person name="Spatafora J.W."/>
            <person name="Crous P.W."/>
            <person name="Grigoriev I.V."/>
        </authorList>
    </citation>
    <scope>NUCLEOTIDE SEQUENCE [LARGE SCALE GENOMIC DNA]</scope>
    <source>
        <strain evidence="5 6">CBS 611.86</strain>
    </source>
</reference>
<dbReference type="AlphaFoldDB" id="A0A7C8I193"/>
<evidence type="ECO:0000259" key="4">
    <source>
        <dbReference type="PROSITE" id="PS50102"/>
    </source>
</evidence>
<evidence type="ECO:0000313" key="6">
    <source>
        <dbReference type="Proteomes" id="UP000481861"/>
    </source>
</evidence>